<protein>
    <submittedName>
        <fullName evidence="1">Uncharacterized protein</fullName>
    </submittedName>
</protein>
<evidence type="ECO:0000313" key="2">
    <source>
        <dbReference type="Proteomes" id="UP000775213"/>
    </source>
</evidence>
<keyword evidence="2" id="KW-1185">Reference proteome</keyword>
<sequence>MTPGPLNQVVAVKWHHYIMVMARARMLPNGIKSLRYESIGYDRSTRYPWTKQPMAADKDPSTQVCNLLAEEGLTPKDGNIEANERVFSIVMGPEHSGLVRTQEFGVTPTRYFPQSRSEAGGGSGSNFAQIVSLIEEFRSFRGEMREFTSFRDEMRQFMQ</sequence>
<organism evidence="1 2">
    <name type="scientific">Dendrobium chrysotoxum</name>
    <name type="common">Orchid</name>
    <dbReference type="NCBI Taxonomy" id="161865"/>
    <lineage>
        <taxon>Eukaryota</taxon>
        <taxon>Viridiplantae</taxon>
        <taxon>Streptophyta</taxon>
        <taxon>Embryophyta</taxon>
        <taxon>Tracheophyta</taxon>
        <taxon>Spermatophyta</taxon>
        <taxon>Magnoliopsida</taxon>
        <taxon>Liliopsida</taxon>
        <taxon>Asparagales</taxon>
        <taxon>Orchidaceae</taxon>
        <taxon>Epidendroideae</taxon>
        <taxon>Malaxideae</taxon>
        <taxon>Dendrobiinae</taxon>
        <taxon>Dendrobium</taxon>
    </lineage>
</organism>
<dbReference type="Proteomes" id="UP000775213">
    <property type="component" value="Unassembled WGS sequence"/>
</dbReference>
<comment type="caution">
    <text evidence="1">The sequence shown here is derived from an EMBL/GenBank/DDBJ whole genome shotgun (WGS) entry which is preliminary data.</text>
</comment>
<gene>
    <name evidence="1" type="ORF">IEQ34_021045</name>
</gene>
<evidence type="ECO:0000313" key="1">
    <source>
        <dbReference type="EMBL" id="KAH0450353.1"/>
    </source>
</evidence>
<name>A0AAV7G3Q1_DENCH</name>
<accession>A0AAV7G3Q1</accession>
<proteinExistence type="predicted"/>
<dbReference type="AlphaFoldDB" id="A0AAV7G3Q1"/>
<dbReference type="EMBL" id="JAGFBR010000018">
    <property type="protein sequence ID" value="KAH0450353.1"/>
    <property type="molecule type" value="Genomic_DNA"/>
</dbReference>
<reference evidence="1 2" key="1">
    <citation type="journal article" date="2021" name="Hortic Res">
        <title>Chromosome-scale assembly of the Dendrobium chrysotoxum genome enhances the understanding of orchid evolution.</title>
        <authorList>
            <person name="Zhang Y."/>
            <person name="Zhang G.Q."/>
            <person name="Zhang D."/>
            <person name="Liu X.D."/>
            <person name="Xu X.Y."/>
            <person name="Sun W.H."/>
            <person name="Yu X."/>
            <person name="Zhu X."/>
            <person name="Wang Z.W."/>
            <person name="Zhao X."/>
            <person name="Zhong W.Y."/>
            <person name="Chen H."/>
            <person name="Yin W.L."/>
            <person name="Huang T."/>
            <person name="Niu S.C."/>
            <person name="Liu Z.J."/>
        </authorList>
    </citation>
    <scope>NUCLEOTIDE SEQUENCE [LARGE SCALE GENOMIC DNA]</scope>
    <source>
        <strain evidence="1">Lindl</strain>
    </source>
</reference>